<protein>
    <submittedName>
        <fullName evidence="2">Uncharacterized protein</fullName>
    </submittedName>
</protein>
<organism evidence="2 3">
    <name type="scientific">Anopheles melas</name>
    <dbReference type="NCBI Taxonomy" id="34690"/>
    <lineage>
        <taxon>Eukaryota</taxon>
        <taxon>Metazoa</taxon>
        <taxon>Ecdysozoa</taxon>
        <taxon>Arthropoda</taxon>
        <taxon>Hexapoda</taxon>
        <taxon>Insecta</taxon>
        <taxon>Pterygota</taxon>
        <taxon>Neoptera</taxon>
        <taxon>Endopterygota</taxon>
        <taxon>Diptera</taxon>
        <taxon>Nematocera</taxon>
        <taxon>Culicoidea</taxon>
        <taxon>Culicidae</taxon>
        <taxon>Anophelinae</taxon>
        <taxon>Anopheles</taxon>
    </lineage>
</organism>
<dbReference type="VEuPathDB" id="VectorBase:AMEC001373"/>
<proteinExistence type="predicted"/>
<dbReference type="EnsemblMetazoa" id="AMEC001373-RA">
    <property type="protein sequence ID" value="AMEC001373-PA"/>
    <property type="gene ID" value="AMEC001373"/>
</dbReference>
<reference evidence="3" key="1">
    <citation type="submission" date="2014-01" db="EMBL/GenBank/DDBJ databases">
        <title>The Genome Sequence of Anopheles melas CM1001059_A (V2).</title>
        <authorList>
            <consortium name="The Broad Institute Genomics Platform"/>
            <person name="Neafsey D.E."/>
            <person name="Besansky N."/>
            <person name="Howell P."/>
            <person name="Walton C."/>
            <person name="Young S.K."/>
            <person name="Zeng Q."/>
            <person name="Gargeya S."/>
            <person name="Fitzgerald M."/>
            <person name="Haas B."/>
            <person name="Abouelleil A."/>
            <person name="Allen A.W."/>
            <person name="Alvarado L."/>
            <person name="Arachchi H.M."/>
            <person name="Berlin A.M."/>
            <person name="Chapman S.B."/>
            <person name="Gainer-Dewar J."/>
            <person name="Goldberg J."/>
            <person name="Griggs A."/>
            <person name="Gujja S."/>
            <person name="Hansen M."/>
            <person name="Howarth C."/>
            <person name="Imamovic A."/>
            <person name="Ireland A."/>
            <person name="Larimer J."/>
            <person name="McCowan C."/>
            <person name="Murphy C."/>
            <person name="Pearson M."/>
            <person name="Poon T.W."/>
            <person name="Priest M."/>
            <person name="Roberts A."/>
            <person name="Saif S."/>
            <person name="Shea T."/>
            <person name="Sisk P."/>
            <person name="Sykes S."/>
            <person name="Wortman J."/>
            <person name="Nusbaum C."/>
            <person name="Birren B."/>
        </authorList>
    </citation>
    <scope>NUCLEOTIDE SEQUENCE [LARGE SCALE GENOMIC DNA]</scope>
    <source>
        <strain evidence="3">CM1001059</strain>
    </source>
</reference>
<name>A0A182TFH2_9DIPT</name>
<sequence length="111" mass="11913">MQEALSTPSSGGVAEPTLLRCIRSRKANCRGYDMEMKVKVTTTRSRNGYTTVSSSIIGDHRSPARRAFSFPASRYGSGEPARAQVRPGPTAAATHLSSTSIEVVRDLPSSK</sequence>
<evidence type="ECO:0000256" key="1">
    <source>
        <dbReference type="SAM" id="MobiDB-lite"/>
    </source>
</evidence>
<evidence type="ECO:0000313" key="2">
    <source>
        <dbReference type="EnsemblMetazoa" id="AMEC001373-PA"/>
    </source>
</evidence>
<reference evidence="2" key="2">
    <citation type="submission" date="2020-05" db="UniProtKB">
        <authorList>
            <consortium name="EnsemblMetazoa"/>
        </authorList>
    </citation>
    <scope>IDENTIFICATION</scope>
    <source>
        <strain evidence="2">CM1001059</strain>
    </source>
</reference>
<feature type="region of interest" description="Disordered" evidence="1">
    <location>
        <begin position="70"/>
        <end position="111"/>
    </location>
</feature>
<evidence type="ECO:0000313" key="3">
    <source>
        <dbReference type="Proteomes" id="UP000075902"/>
    </source>
</evidence>
<accession>A0A182TFH2</accession>
<keyword evidence="3" id="KW-1185">Reference proteome</keyword>
<dbReference type="AlphaFoldDB" id="A0A182TFH2"/>
<dbReference type="Proteomes" id="UP000075902">
    <property type="component" value="Unassembled WGS sequence"/>
</dbReference>